<accession>A0A2S7X2S2</accession>
<protein>
    <recommendedName>
        <fullName evidence="3">DUF2971 domain-containing protein</fullName>
    </recommendedName>
</protein>
<evidence type="ECO:0000313" key="2">
    <source>
        <dbReference type="Proteomes" id="UP000239263"/>
    </source>
</evidence>
<name>A0A2S7X2S2_9GAMM</name>
<evidence type="ECO:0008006" key="3">
    <source>
        <dbReference type="Google" id="ProtNLM"/>
    </source>
</evidence>
<proteinExistence type="predicted"/>
<comment type="caution">
    <text evidence="1">The sequence shown here is derived from an EMBL/GenBank/DDBJ whole genome shotgun (WGS) entry which is preliminary data.</text>
</comment>
<dbReference type="RefSeq" id="WP_105055962.1">
    <property type="nucleotide sequence ID" value="NZ_CAWNRT010000002.1"/>
</dbReference>
<sequence length="171" mass="19663">PKDFLNNLSVGIDKFHQENQNMGVLSLSEDPKNILMWAHYADDHHGICIEFERSELNSLGRDDVTRPVKYLIGYPRVKALDFITKKAGSVTRKMLWSKSRDWAYEKEWRMLILDGNTSIPLPGKITSIIIGLRTPERNIGIIKQLIKGTEIKLKKAEMLKNEYGVKINKLI</sequence>
<feature type="non-terminal residue" evidence="1">
    <location>
        <position position="1"/>
    </location>
</feature>
<dbReference type="Proteomes" id="UP000239263">
    <property type="component" value="Unassembled WGS sequence"/>
</dbReference>
<dbReference type="InterPro" id="IPR021352">
    <property type="entry name" value="DUF2971"/>
</dbReference>
<evidence type="ECO:0000313" key="1">
    <source>
        <dbReference type="EMBL" id="PQJ84524.1"/>
    </source>
</evidence>
<gene>
    <name evidence="1" type="ORF">BTO22_13460</name>
</gene>
<reference evidence="1 2" key="1">
    <citation type="submission" date="2016-12" db="EMBL/GenBank/DDBJ databases">
        <title>Diversity of luminous bacteria.</title>
        <authorList>
            <person name="Yoshizawa S."/>
            <person name="Kogure K."/>
        </authorList>
    </citation>
    <scope>NUCLEOTIDE SEQUENCE [LARGE SCALE GENOMIC DNA]</scope>
    <source>
        <strain evidence="1 2">ATCC 33715</strain>
    </source>
</reference>
<organism evidence="1 2">
    <name type="scientific">Aliivibrio sifiae</name>
    <dbReference type="NCBI Taxonomy" id="566293"/>
    <lineage>
        <taxon>Bacteria</taxon>
        <taxon>Pseudomonadati</taxon>
        <taxon>Pseudomonadota</taxon>
        <taxon>Gammaproteobacteria</taxon>
        <taxon>Vibrionales</taxon>
        <taxon>Vibrionaceae</taxon>
        <taxon>Aliivibrio</taxon>
    </lineage>
</organism>
<dbReference type="EMBL" id="MSCO01000002">
    <property type="protein sequence ID" value="PQJ84524.1"/>
    <property type="molecule type" value="Genomic_DNA"/>
</dbReference>
<dbReference type="Pfam" id="PF11185">
    <property type="entry name" value="DUF2971"/>
    <property type="match status" value="1"/>
</dbReference>
<dbReference type="AlphaFoldDB" id="A0A2S7X2S2"/>